<comment type="caution">
    <text evidence="1">The sequence shown here is derived from an EMBL/GenBank/DDBJ whole genome shotgun (WGS) entry which is preliminary data.</text>
</comment>
<evidence type="ECO:0000313" key="1">
    <source>
        <dbReference type="EMBL" id="OXC74092.1"/>
    </source>
</evidence>
<dbReference type="Proteomes" id="UP000214720">
    <property type="component" value="Unassembled WGS sequence"/>
</dbReference>
<evidence type="ECO:0000313" key="2">
    <source>
        <dbReference type="Proteomes" id="UP000214720"/>
    </source>
</evidence>
<proteinExistence type="predicted"/>
<dbReference type="EMBL" id="MTHB01000233">
    <property type="protein sequence ID" value="OXC74092.1"/>
    <property type="molecule type" value="Genomic_DNA"/>
</dbReference>
<dbReference type="AlphaFoldDB" id="A0A226WSF9"/>
<name>A0A226WSF9_CABSO</name>
<accession>A0A226WSF9</accession>
<organism evidence="1 2">
    <name type="scientific">Caballeronia sordidicola</name>
    <name type="common">Burkholderia sordidicola</name>
    <dbReference type="NCBI Taxonomy" id="196367"/>
    <lineage>
        <taxon>Bacteria</taxon>
        <taxon>Pseudomonadati</taxon>
        <taxon>Pseudomonadota</taxon>
        <taxon>Betaproteobacteria</taxon>
        <taxon>Burkholderiales</taxon>
        <taxon>Burkholderiaceae</taxon>
        <taxon>Caballeronia</taxon>
    </lineage>
</organism>
<gene>
    <name evidence="1" type="ORF">BSU04_33865</name>
</gene>
<protein>
    <submittedName>
        <fullName evidence="1">Uncharacterized protein</fullName>
    </submittedName>
</protein>
<sequence>MQPLFLLRGVRPGRFIGRIFSRPGSRLAALSIIDLCQIPP</sequence>
<reference evidence="2" key="1">
    <citation type="submission" date="2017-01" db="EMBL/GenBank/DDBJ databases">
        <title>Genome Analysis of Deinococcus marmoris KOPRI26562.</title>
        <authorList>
            <person name="Kim J.H."/>
            <person name="Oh H.-M."/>
        </authorList>
    </citation>
    <scope>NUCLEOTIDE SEQUENCE [LARGE SCALE GENOMIC DNA]</scope>
    <source>
        <strain evidence="2">PAMC 26633</strain>
    </source>
</reference>